<reference evidence="4" key="1">
    <citation type="submission" date="2016-03" db="EMBL/GenBank/DDBJ databases">
        <authorList>
            <person name="Devillers H."/>
        </authorList>
    </citation>
    <scope>NUCLEOTIDE SEQUENCE [LARGE SCALE GENOMIC DNA]</scope>
</reference>
<dbReference type="PRINTS" id="PR00625">
    <property type="entry name" value="JDOMAIN"/>
</dbReference>
<dbReference type="OMA" id="WLDLWSK"/>
<evidence type="ECO:0000313" key="4">
    <source>
        <dbReference type="Proteomes" id="UP000190831"/>
    </source>
</evidence>
<dbReference type="AlphaFoldDB" id="A0A1G4M8A0"/>
<organism evidence="3 4">
    <name type="scientific">Lachancea fermentati</name>
    <name type="common">Zygosaccharomyces fermentati</name>
    <dbReference type="NCBI Taxonomy" id="4955"/>
    <lineage>
        <taxon>Eukaryota</taxon>
        <taxon>Fungi</taxon>
        <taxon>Dikarya</taxon>
        <taxon>Ascomycota</taxon>
        <taxon>Saccharomycotina</taxon>
        <taxon>Saccharomycetes</taxon>
        <taxon>Saccharomycetales</taxon>
        <taxon>Saccharomycetaceae</taxon>
        <taxon>Lachancea</taxon>
    </lineage>
</organism>
<proteinExistence type="predicted"/>
<dbReference type="InterPro" id="IPR052594">
    <property type="entry name" value="J_domain-containing_protein"/>
</dbReference>
<feature type="region of interest" description="Disordered" evidence="1">
    <location>
        <begin position="249"/>
        <end position="278"/>
    </location>
</feature>
<evidence type="ECO:0000256" key="1">
    <source>
        <dbReference type="SAM" id="MobiDB-lite"/>
    </source>
</evidence>
<dbReference type="SMART" id="SM00271">
    <property type="entry name" value="DnaJ"/>
    <property type="match status" value="1"/>
</dbReference>
<dbReference type="Gene3D" id="1.10.287.110">
    <property type="entry name" value="DnaJ domain"/>
    <property type="match status" value="1"/>
</dbReference>
<protein>
    <submittedName>
        <fullName evidence="3">LAFE_0B08944g1_1</fullName>
    </submittedName>
</protein>
<dbReference type="PANTHER" id="PTHR44144">
    <property type="entry name" value="DNAJ HOMOLOG SUBFAMILY C MEMBER 9"/>
    <property type="match status" value="1"/>
</dbReference>
<dbReference type="GO" id="GO:0005634">
    <property type="term" value="C:nucleus"/>
    <property type="evidence" value="ECO:0007669"/>
    <property type="project" value="TreeGrafter"/>
</dbReference>
<evidence type="ECO:0000259" key="2">
    <source>
        <dbReference type="PROSITE" id="PS50076"/>
    </source>
</evidence>
<dbReference type="CDD" id="cd06257">
    <property type="entry name" value="DnaJ"/>
    <property type="match status" value="1"/>
</dbReference>
<dbReference type="InterPro" id="IPR036869">
    <property type="entry name" value="J_dom_sf"/>
</dbReference>
<sequence>MTERNIPFPDIEPYLELKLDKDASEQQIKKAYRKLMLLHHPDKTKEEGAQEQFHKIQFSYEILTKFKELYDKTGSVEACFDSTDLSDWKDLFDVDVVINRVTIEEDKKLYRGSEDETQDVIESWMNNAEFKARKRFRPDEDQFSLLFQEVPHLELTTEDEDHIFVKVSELLASGLIEDTNQSFSRWKQNRKKFLRTLQKSIAKEEALAEKMLSKMDAAKRPQSEAHLQQLIRKKNKNTWDSLISKLEKEATGKKRTHAELDDEEFERIQKKLTRKKHK</sequence>
<dbReference type="OrthoDB" id="110024at2759"/>
<name>A0A1G4M8A0_LACFM</name>
<dbReference type="InterPro" id="IPR001623">
    <property type="entry name" value="DnaJ_domain"/>
</dbReference>
<gene>
    <name evidence="3" type="ORF">LAFE_0B08944G</name>
</gene>
<accession>A0A1G4M8A0</accession>
<dbReference type="SUPFAM" id="SSF46565">
    <property type="entry name" value="Chaperone J-domain"/>
    <property type="match status" value="1"/>
</dbReference>
<dbReference type="EMBL" id="LT598489">
    <property type="protein sequence ID" value="SCW00077.1"/>
    <property type="molecule type" value="Genomic_DNA"/>
</dbReference>
<dbReference type="GO" id="GO:0005737">
    <property type="term" value="C:cytoplasm"/>
    <property type="evidence" value="ECO:0007669"/>
    <property type="project" value="TreeGrafter"/>
</dbReference>
<feature type="domain" description="J" evidence="2">
    <location>
        <begin position="12"/>
        <end position="74"/>
    </location>
</feature>
<keyword evidence="4" id="KW-1185">Reference proteome</keyword>
<dbReference type="Pfam" id="PF00226">
    <property type="entry name" value="DnaJ"/>
    <property type="match status" value="1"/>
</dbReference>
<dbReference type="PANTHER" id="PTHR44144:SF1">
    <property type="entry name" value="DNAJ HOMOLOG SUBFAMILY C MEMBER 9"/>
    <property type="match status" value="1"/>
</dbReference>
<dbReference type="GO" id="GO:0031072">
    <property type="term" value="F:heat shock protein binding"/>
    <property type="evidence" value="ECO:0007669"/>
    <property type="project" value="TreeGrafter"/>
</dbReference>
<evidence type="ECO:0000313" key="3">
    <source>
        <dbReference type="EMBL" id="SCW00077.1"/>
    </source>
</evidence>
<dbReference type="PROSITE" id="PS50076">
    <property type="entry name" value="DNAJ_2"/>
    <property type="match status" value="1"/>
</dbReference>
<dbReference type="Proteomes" id="UP000190831">
    <property type="component" value="Chromosome B"/>
</dbReference>